<evidence type="ECO:0000256" key="6">
    <source>
        <dbReference type="SAM" id="Phobius"/>
    </source>
</evidence>
<evidence type="ECO:0000256" key="2">
    <source>
        <dbReference type="ARBA" id="ARBA00022692"/>
    </source>
</evidence>
<evidence type="ECO:0000313" key="7">
    <source>
        <dbReference type="EMBL" id="CAK0854787.1"/>
    </source>
</evidence>
<reference evidence="7" key="1">
    <citation type="submission" date="2023-10" db="EMBL/GenBank/DDBJ databases">
        <authorList>
            <person name="Chen Y."/>
            <person name="Shah S."/>
            <person name="Dougan E. K."/>
            <person name="Thang M."/>
            <person name="Chan C."/>
        </authorList>
    </citation>
    <scope>NUCLEOTIDE SEQUENCE [LARGE SCALE GENOMIC DNA]</scope>
</reference>
<dbReference type="InterPro" id="IPR002781">
    <property type="entry name" value="TM_pro_TauE-like"/>
</dbReference>
<proteinExistence type="predicted"/>
<protein>
    <submittedName>
        <fullName evidence="7">Uncharacterized protein</fullName>
    </submittedName>
</protein>
<feature type="transmembrane region" description="Helical" evidence="6">
    <location>
        <begin position="164"/>
        <end position="184"/>
    </location>
</feature>
<name>A0ABN9U732_9DINO</name>
<evidence type="ECO:0000256" key="3">
    <source>
        <dbReference type="ARBA" id="ARBA00022989"/>
    </source>
</evidence>
<feature type="compositionally biased region" description="Basic and acidic residues" evidence="5">
    <location>
        <begin position="16"/>
        <end position="26"/>
    </location>
</feature>
<organism evidence="7 8">
    <name type="scientific">Prorocentrum cordatum</name>
    <dbReference type="NCBI Taxonomy" id="2364126"/>
    <lineage>
        <taxon>Eukaryota</taxon>
        <taxon>Sar</taxon>
        <taxon>Alveolata</taxon>
        <taxon>Dinophyceae</taxon>
        <taxon>Prorocentrales</taxon>
        <taxon>Prorocentraceae</taxon>
        <taxon>Prorocentrum</taxon>
    </lineage>
</organism>
<evidence type="ECO:0000256" key="5">
    <source>
        <dbReference type="SAM" id="MobiDB-lite"/>
    </source>
</evidence>
<sequence length="328" mass="34994">MVFRTTWQQYFEEEAEGKAERGDTAAKRAAAAAPAPQAEGSAGATSEGAEASPGPACTGAARASALEGARGAPPIPRGRAASVRRYSWHAGPENLKKQVQVKDGVLTLLVLAVVVLSSSFRFHSAACQNANPEQVYEVCHHPVFQWLGKDTLQRWMHDGRTADFLNVFSFASPLALCAAVMAHYNCVLIRKQGWRAGEVMLYDAVSVATGMLAGLVGIGGGLIISPFLIVMNLEPAVAVATSSTCVIFTSSSTTLQYLLTDRIIMSLTIAYGIANLAASYAGTSLVHMIQEREEKLSRRWYISSIVGAGVFLSTVLALTQMVGHHEGH</sequence>
<accession>A0ABN9U732</accession>
<feature type="transmembrane region" description="Helical" evidence="6">
    <location>
        <begin position="204"/>
        <end position="229"/>
    </location>
</feature>
<evidence type="ECO:0000256" key="1">
    <source>
        <dbReference type="ARBA" id="ARBA00004141"/>
    </source>
</evidence>
<evidence type="ECO:0000256" key="4">
    <source>
        <dbReference type="ARBA" id="ARBA00023136"/>
    </source>
</evidence>
<feature type="transmembrane region" description="Helical" evidence="6">
    <location>
        <begin position="263"/>
        <end position="288"/>
    </location>
</feature>
<dbReference type="Pfam" id="PF01925">
    <property type="entry name" value="TauE"/>
    <property type="match status" value="1"/>
</dbReference>
<keyword evidence="3 6" id="KW-1133">Transmembrane helix</keyword>
<feature type="region of interest" description="Disordered" evidence="5">
    <location>
        <begin position="13"/>
        <end position="78"/>
    </location>
</feature>
<feature type="transmembrane region" description="Helical" evidence="6">
    <location>
        <begin position="300"/>
        <end position="322"/>
    </location>
</feature>
<dbReference type="EMBL" id="CAUYUJ010015501">
    <property type="protein sequence ID" value="CAK0854787.1"/>
    <property type="molecule type" value="Genomic_DNA"/>
</dbReference>
<dbReference type="Proteomes" id="UP001189429">
    <property type="component" value="Unassembled WGS sequence"/>
</dbReference>
<dbReference type="PANTHER" id="PTHR14255">
    <property type="entry name" value="CEREBLON"/>
    <property type="match status" value="1"/>
</dbReference>
<comment type="subcellular location">
    <subcellularLocation>
        <location evidence="1">Membrane</location>
        <topology evidence="1">Multi-pass membrane protein</topology>
    </subcellularLocation>
</comment>
<dbReference type="PANTHER" id="PTHR14255:SF3">
    <property type="entry name" value="SULFITE EXPORTER TAUE_SAFE FAMILY PROTEIN 5-RELATED"/>
    <property type="match status" value="1"/>
</dbReference>
<evidence type="ECO:0000313" key="8">
    <source>
        <dbReference type="Proteomes" id="UP001189429"/>
    </source>
</evidence>
<feature type="compositionally biased region" description="Low complexity" evidence="5">
    <location>
        <begin position="27"/>
        <end position="52"/>
    </location>
</feature>
<keyword evidence="2 6" id="KW-0812">Transmembrane</keyword>
<keyword evidence="8" id="KW-1185">Reference proteome</keyword>
<keyword evidence="4 6" id="KW-0472">Membrane</keyword>
<gene>
    <name evidence="7" type="ORF">PCOR1329_LOCUS45747</name>
</gene>
<comment type="caution">
    <text evidence="7">The sequence shown here is derived from an EMBL/GenBank/DDBJ whole genome shotgun (WGS) entry which is preliminary data.</text>
</comment>